<dbReference type="EMBL" id="BJWL01000005">
    <property type="protein sequence ID" value="GFY87166.1"/>
    <property type="molecule type" value="Genomic_DNA"/>
</dbReference>
<protein>
    <submittedName>
        <fullName evidence="1">Uncharacterized protein</fullName>
    </submittedName>
</protein>
<sequence length="136" mass="15275">MVPRGNFLNHILADPLRVVEKALHITSSEYPWNDIKLLYEYRWSIGSVFPSLSDQSIYGDRRARAGVDGVNLVIHISNLLGGGFFSVPRHLIILARRSSSPPDFLALISGVSLDDQDSDEELLSLQQGIRDRRCRS</sequence>
<evidence type="ECO:0000313" key="2">
    <source>
        <dbReference type="Proteomes" id="UP000585474"/>
    </source>
</evidence>
<accession>A0A7J0ELX4</accession>
<comment type="caution">
    <text evidence="1">The sequence shown here is derived from an EMBL/GenBank/DDBJ whole genome shotgun (WGS) entry which is preliminary data.</text>
</comment>
<reference evidence="1 2" key="1">
    <citation type="submission" date="2019-07" db="EMBL/GenBank/DDBJ databases">
        <title>De Novo Assembly of kiwifruit Actinidia rufa.</title>
        <authorList>
            <person name="Sugita-Konishi S."/>
            <person name="Sato K."/>
            <person name="Mori E."/>
            <person name="Abe Y."/>
            <person name="Kisaki G."/>
            <person name="Hamano K."/>
            <person name="Suezawa K."/>
            <person name="Otani M."/>
            <person name="Fukuda T."/>
            <person name="Manabe T."/>
            <person name="Gomi K."/>
            <person name="Tabuchi M."/>
            <person name="Akimitsu K."/>
            <person name="Kataoka I."/>
        </authorList>
    </citation>
    <scope>NUCLEOTIDE SEQUENCE [LARGE SCALE GENOMIC DNA]</scope>
    <source>
        <strain evidence="2">cv. Fuchu</strain>
    </source>
</reference>
<organism evidence="1 2">
    <name type="scientific">Actinidia rufa</name>
    <dbReference type="NCBI Taxonomy" id="165716"/>
    <lineage>
        <taxon>Eukaryota</taxon>
        <taxon>Viridiplantae</taxon>
        <taxon>Streptophyta</taxon>
        <taxon>Embryophyta</taxon>
        <taxon>Tracheophyta</taxon>
        <taxon>Spermatophyta</taxon>
        <taxon>Magnoliopsida</taxon>
        <taxon>eudicotyledons</taxon>
        <taxon>Gunneridae</taxon>
        <taxon>Pentapetalae</taxon>
        <taxon>asterids</taxon>
        <taxon>Ericales</taxon>
        <taxon>Actinidiaceae</taxon>
        <taxon>Actinidia</taxon>
    </lineage>
</organism>
<proteinExistence type="predicted"/>
<evidence type="ECO:0000313" key="1">
    <source>
        <dbReference type="EMBL" id="GFY87166.1"/>
    </source>
</evidence>
<dbReference type="Proteomes" id="UP000585474">
    <property type="component" value="Unassembled WGS sequence"/>
</dbReference>
<gene>
    <name evidence="1" type="ORF">Acr_05g0008050</name>
</gene>
<keyword evidence="2" id="KW-1185">Reference proteome</keyword>
<name>A0A7J0ELX4_9ERIC</name>
<dbReference type="AlphaFoldDB" id="A0A7J0ELX4"/>